<name>A0A8H5ZTY1_PETAA</name>
<comment type="caution">
    <text evidence="1">The sequence shown here is derived from an EMBL/GenBank/DDBJ whole genome shotgun (WGS) entry which is preliminary data.</text>
</comment>
<organism evidence="1 2">
    <name type="scientific">Petromyces alliaceus</name>
    <name type="common">Aspergillus alliaceus</name>
    <dbReference type="NCBI Taxonomy" id="209559"/>
    <lineage>
        <taxon>Eukaryota</taxon>
        <taxon>Fungi</taxon>
        <taxon>Dikarya</taxon>
        <taxon>Ascomycota</taxon>
        <taxon>Pezizomycotina</taxon>
        <taxon>Eurotiomycetes</taxon>
        <taxon>Eurotiomycetidae</taxon>
        <taxon>Eurotiales</taxon>
        <taxon>Aspergillaceae</taxon>
        <taxon>Aspergillus</taxon>
        <taxon>Aspergillus subgen. Circumdati</taxon>
    </lineage>
</organism>
<dbReference type="AlphaFoldDB" id="A0A8H5ZTY1"/>
<gene>
    <name evidence="1" type="ORF">ETB97_007648</name>
</gene>
<accession>A0A8H5ZTY1</accession>
<keyword evidence="2" id="KW-1185">Reference proteome</keyword>
<sequence length="69" mass="7608">MRTALAGKEGRELDEATKEARHQLGEKAVRVLQPYIMVYVTSHDDLHRLHLLGIGLVADTAFCVGLGVH</sequence>
<dbReference type="EMBL" id="SPNV01000333">
    <property type="protein sequence ID" value="KAF5856256.1"/>
    <property type="molecule type" value="Genomic_DNA"/>
</dbReference>
<evidence type="ECO:0000313" key="1">
    <source>
        <dbReference type="EMBL" id="KAF5856256.1"/>
    </source>
</evidence>
<reference evidence="1 2" key="1">
    <citation type="submission" date="2019-04" db="EMBL/GenBank/DDBJ databases">
        <title>Aspergillus burnettii sp. nov., novel species from soil in southeast Queensland.</title>
        <authorList>
            <person name="Gilchrist C.L.M."/>
            <person name="Pitt J.I."/>
            <person name="Lange L."/>
            <person name="Lacey H.J."/>
            <person name="Vuong D."/>
            <person name="Midgley D.J."/>
            <person name="Greenfield P."/>
            <person name="Bradbury M."/>
            <person name="Lacey E."/>
            <person name="Busk P.K."/>
            <person name="Pilgaard B."/>
            <person name="Chooi Y.H."/>
            <person name="Piggott A.M."/>
        </authorList>
    </citation>
    <scope>NUCLEOTIDE SEQUENCE [LARGE SCALE GENOMIC DNA]</scope>
    <source>
        <strain evidence="1 2">FRR 5400</strain>
    </source>
</reference>
<evidence type="ECO:0000313" key="2">
    <source>
        <dbReference type="Proteomes" id="UP000541154"/>
    </source>
</evidence>
<proteinExistence type="predicted"/>
<protein>
    <submittedName>
        <fullName evidence="1">Uncharacterized protein</fullName>
    </submittedName>
</protein>
<dbReference type="Proteomes" id="UP000541154">
    <property type="component" value="Unassembled WGS sequence"/>
</dbReference>